<dbReference type="GO" id="GO:0005856">
    <property type="term" value="C:cytoskeleton"/>
    <property type="evidence" value="ECO:0007669"/>
    <property type="project" value="TreeGrafter"/>
</dbReference>
<evidence type="ECO:0000256" key="4">
    <source>
        <dbReference type="ARBA" id="ARBA00022679"/>
    </source>
</evidence>
<dbReference type="Gene3D" id="3.30.200.20">
    <property type="entry name" value="Phosphorylase Kinase, domain 1"/>
    <property type="match status" value="1"/>
</dbReference>
<evidence type="ECO:0000259" key="13">
    <source>
        <dbReference type="PROSITE" id="PS50011"/>
    </source>
</evidence>
<feature type="compositionally biased region" description="Polar residues" evidence="12">
    <location>
        <begin position="91"/>
        <end position="109"/>
    </location>
</feature>
<dbReference type="PANTHER" id="PTHR24058">
    <property type="entry name" value="DUAL SPECIFICITY PROTEIN KINASE"/>
    <property type="match status" value="1"/>
</dbReference>
<gene>
    <name evidence="14" type="ORF">N0F65_004769</name>
</gene>
<dbReference type="SMART" id="SM00220">
    <property type="entry name" value="S_TKc"/>
    <property type="match status" value="1"/>
</dbReference>
<dbReference type="PANTHER" id="PTHR24058:SF22">
    <property type="entry name" value="DUAL SPECIFICITY TYROSINE-PHOSPHORYLATION-REGULATED KINASE 4"/>
    <property type="match status" value="1"/>
</dbReference>
<evidence type="ECO:0000256" key="1">
    <source>
        <dbReference type="ARBA" id="ARBA00008867"/>
    </source>
</evidence>
<feature type="binding site" evidence="11">
    <location>
        <position position="377"/>
    </location>
    <ligand>
        <name>ATP</name>
        <dbReference type="ChEBI" id="CHEBI:30616"/>
    </ligand>
</feature>
<feature type="region of interest" description="Disordered" evidence="12">
    <location>
        <begin position="76"/>
        <end position="246"/>
    </location>
</feature>
<dbReference type="InterPro" id="IPR050494">
    <property type="entry name" value="Ser_Thr_dual-spec_kinase"/>
</dbReference>
<dbReference type="Gene3D" id="3.30.10.30">
    <property type="entry name" value="DYRK"/>
    <property type="match status" value="1"/>
</dbReference>
<sequence length="728" mass="80789">MIPTGKYHSVLPSLRQSSHKPPLSHADTTGVVPSSAQTERKAHKPSSMLTGYRHILHQTTAPRQAPLRILETTRDSVHENAAPSPRRPQLQKHQTTRPPQSVSPEQAAQNGARPSAIARFGSHLFFSRRPLESNTTEPTARQSPTKHEDTLLGRFWPPRRPSDRKEAIKTAAAAAAVEANTSSAAPVATGSGSKDNAVRTPSAVPPSNPEVAAKTNQPTQEQQASNAGRTRTRGRISTDNSAQSMSSKCVVSDAPSHLPFLTVQQTLDLYGDQLTPLERVEIGNYTEIYYVSTLQVKQCRRNGKVYEAPAQGDERSDSTSPAPLHNDGYDDERGDYLVVQQDHLAYRYEVLFPLGSGSFGQVLCCLDHQTQTKVAVKIIRNRKKYKEQSMIEIQLLTHLHRACSTGATSAPAPTNRYIVKMKENFVFRNHLCLTFDLLGLNLYDYLKIRYFQGLSVASIRRIAIQLLESLAFLRTQHIIHCDLKPENVLIQAPLATLNSAAACAAYADLPIESICLIDFGSSCFDRATLYTYIQSRFYRSPEVILGHAYGIEIDMWSFGCILVELFTGHPIFAGENEAEQVACIMEFFGPPPTAFLLKCKRRKQFFDEEEINSTTRSATFQPLPFVNSRGRKRVPSSRNFKTVLRCEDDAFVNFLKRCFTWEPALRMSPEQALQDPWILSLSPPDTASSVSSGSVSATSFTDSETTKPRRNVPTLPPIDDSASAAKQS</sequence>
<evidence type="ECO:0000256" key="10">
    <source>
        <dbReference type="ARBA" id="ARBA00051680"/>
    </source>
</evidence>
<dbReference type="InterPro" id="IPR011009">
    <property type="entry name" value="Kinase-like_dom_sf"/>
</dbReference>
<feature type="region of interest" description="Disordered" evidence="12">
    <location>
        <begin position="684"/>
        <end position="728"/>
    </location>
</feature>
<feature type="region of interest" description="Disordered" evidence="12">
    <location>
        <begin position="1"/>
        <end position="47"/>
    </location>
</feature>
<feature type="compositionally biased region" description="Polar residues" evidence="12">
    <location>
        <begin position="214"/>
        <end position="246"/>
    </location>
</feature>
<feature type="compositionally biased region" description="Polar residues" evidence="12">
    <location>
        <begin position="132"/>
        <end position="143"/>
    </location>
</feature>
<protein>
    <recommendedName>
        <fullName evidence="2">dual-specificity kinase</fullName>
        <ecNumber evidence="2">2.7.12.1</ecNumber>
    </recommendedName>
</protein>
<keyword evidence="4" id="KW-0808">Transferase</keyword>
<evidence type="ECO:0000313" key="15">
    <source>
        <dbReference type="Proteomes" id="UP001146120"/>
    </source>
</evidence>
<keyword evidence="6" id="KW-0418">Kinase</keyword>
<keyword evidence="7 11" id="KW-0067">ATP-binding</keyword>
<comment type="catalytic activity">
    <reaction evidence="8">
        <text>L-seryl-[protein] + ATP = O-phospho-L-seryl-[protein] + ADP + H(+)</text>
        <dbReference type="Rhea" id="RHEA:17989"/>
        <dbReference type="Rhea" id="RHEA-COMP:9863"/>
        <dbReference type="Rhea" id="RHEA-COMP:11604"/>
        <dbReference type="ChEBI" id="CHEBI:15378"/>
        <dbReference type="ChEBI" id="CHEBI:29999"/>
        <dbReference type="ChEBI" id="CHEBI:30616"/>
        <dbReference type="ChEBI" id="CHEBI:83421"/>
        <dbReference type="ChEBI" id="CHEBI:456216"/>
        <dbReference type="EC" id="2.7.12.1"/>
    </reaction>
</comment>
<evidence type="ECO:0000313" key="14">
    <source>
        <dbReference type="EMBL" id="DAZ97155.1"/>
    </source>
</evidence>
<comment type="similarity">
    <text evidence="1">Belongs to the protein kinase superfamily. CMGC Ser/Thr protein kinase family. MNB/DYRK subfamily.</text>
</comment>
<dbReference type="InterPro" id="IPR017441">
    <property type="entry name" value="Protein_kinase_ATP_BS"/>
</dbReference>
<dbReference type="EC" id="2.7.12.1" evidence="2"/>
<dbReference type="Pfam" id="PF00069">
    <property type="entry name" value="Pkinase"/>
    <property type="match status" value="1"/>
</dbReference>
<feature type="domain" description="Protein kinase" evidence="13">
    <location>
        <begin position="348"/>
        <end position="678"/>
    </location>
</feature>
<dbReference type="Gene3D" id="1.10.510.10">
    <property type="entry name" value="Transferase(Phosphotransferase) domain 1"/>
    <property type="match status" value="1"/>
</dbReference>
<dbReference type="GO" id="GO:0005524">
    <property type="term" value="F:ATP binding"/>
    <property type="evidence" value="ECO:0007669"/>
    <property type="project" value="UniProtKB-UniRule"/>
</dbReference>
<evidence type="ECO:0000256" key="3">
    <source>
        <dbReference type="ARBA" id="ARBA00022527"/>
    </source>
</evidence>
<accession>A0AAV2YST8</accession>
<dbReference type="EMBL" id="DAKRPA010000145">
    <property type="protein sequence ID" value="DAZ97155.1"/>
    <property type="molecule type" value="Genomic_DNA"/>
</dbReference>
<keyword evidence="3" id="KW-0723">Serine/threonine-protein kinase</keyword>
<comment type="catalytic activity">
    <reaction evidence="10">
        <text>L-tyrosyl-[protein] + ATP = O-phospho-L-tyrosyl-[protein] + ADP + H(+)</text>
        <dbReference type="Rhea" id="RHEA:10596"/>
        <dbReference type="Rhea" id="RHEA-COMP:10136"/>
        <dbReference type="Rhea" id="RHEA-COMP:20101"/>
        <dbReference type="ChEBI" id="CHEBI:15378"/>
        <dbReference type="ChEBI" id="CHEBI:30616"/>
        <dbReference type="ChEBI" id="CHEBI:46858"/>
        <dbReference type="ChEBI" id="CHEBI:61978"/>
        <dbReference type="ChEBI" id="CHEBI:456216"/>
        <dbReference type="EC" id="2.7.12.1"/>
    </reaction>
</comment>
<evidence type="ECO:0000256" key="2">
    <source>
        <dbReference type="ARBA" id="ARBA00013203"/>
    </source>
</evidence>
<dbReference type="CDD" id="cd14210">
    <property type="entry name" value="PKc_DYRK"/>
    <property type="match status" value="1"/>
</dbReference>
<feature type="region of interest" description="Disordered" evidence="12">
    <location>
        <begin position="306"/>
        <end position="331"/>
    </location>
</feature>
<dbReference type="Proteomes" id="UP001146120">
    <property type="component" value="Unassembled WGS sequence"/>
</dbReference>
<dbReference type="PROSITE" id="PS00107">
    <property type="entry name" value="PROTEIN_KINASE_ATP"/>
    <property type="match status" value="1"/>
</dbReference>
<dbReference type="PROSITE" id="PS50011">
    <property type="entry name" value="PROTEIN_KINASE_DOM"/>
    <property type="match status" value="1"/>
</dbReference>
<dbReference type="PROSITE" id="PS00108">
    <property type="entry name" value="PROTEIN_KINASE_ST"/>
    <property type="match status" value="1"/>
</dbReference>
<comment type="caution">
    <text evidence="14">The sequence shown here is derived from an EMBL/GenBank/DDBJ whole genome shotgun (WGS) entry which is preliminary data.</text>
</comment>
<dbReference type="GO" id="GO:0005737">
    <property type="term" value="C:cytoplasm"/>
    <property type="evidence" value="ECO:0007669"/>
    <property type="project" value="TreeGrafter"/>
</dbReference>
<dbReference type="InterPro" id="IPR000719">
    <property type="entry name" value="Prot_kinase_dom"/>
</dbReference>
<dbReference type="InterPro" id="IPR008271">
    <property type="entry name" value="Ser/Thr_kinase_AS"/>
</dbReference>
<keyword evidence="5 11" id="KW-0547">Nucleotide-binding</keyword>
<dbReference type="InterPro" id="IPR042521">
    <property type="entry name" value="DYRK"/>
</dbReference>
<evidence type="ECO:0000256" key="5">
    <source>
        <dbReference type="ARBA" id="ARBA00022741"/>
    </source>
</evidence>
<evidence type="ECO:0000256" key="6">
    <source>
        <dbReference type="ARBA" id="ARBA00022777"/>
    </source>
</evidence>
<name>A0AAV2YST8_9STRA</name>
<feature type="compositionally biased region" description="Low complexity" evidence="12">
    <location>
        <begin position="684"/>
        <end position="703"/>
    </location>
</feature>
<reference evidence="14" key="2">
    <citation type="journal article" date="2023" name="Microbiol Resour">
        <title>Decontamination and Annotation of the Draft Genome Sequence of the Oomycete Lagenidium giganteum ARSEF 373.</title>
        <authorList>
            <person name="Morgan W.R."/>
            <person name="Tartar A."/>
        </authorList>
    </citation>
    <scope>NUCLEOTIDE SEQUENCE</scope>
    <source>
        <strain evidence="14">ARSEF 373</strain>
    </source>
</reference>
<evidence type="ECO:0000256" key="12">
    <source>
        <dbReference type="SAM" id="MobiDB-lite"/>
    </source>
</evidence>
<organism evidence="14 15">
    <name type="scientific">Lagenidium giganteum</name>
    <dbReference type="NCBI Taxonomy" id="4803"/>
    <lineage>
        <taxon>Eukaryota</taxon>
        <taxon>Sar</taxon>
        <taxon>Stramenopiles</taxon>
        <taxon>Oomycota</taxon>
        <taxon>Peronosporomycetes</taxon>
        <taxon>Pythiales</taxon>
        <taxon>Pythiaceae</taxon>
    </lineage>
</organism>
<evidence type="ECO:0000256" key="7">
    <source>
        <dbReference type="ARBA" id="ARBA00022840"/>
    </source>
</evidence>
<evidence type="ECO:0000256" key="11">
    <source>
        <dbReference type="PROSITE-ProRule" id="PRU10141"/>
    </source>
</evidence>
<evidence type="ECO:0000256" key="9">
    <source>
        <dbReference type="ARBA" id="ARBA00049308"/>
    </source>
</evidence>
<dbReference type="GO" id="GO:0004712">
    <property type="term" value="F:protein serine/threonine/tyrosine kinase activity"/>
    <property type="evidence" value="ECO:0007669"/>
    <property type="project" value="UniProtKB-EC"/>
</dbReference>
<evidence type="ECO:0000256" key="8">
    <source>
        <dbReference type="ARBA" id="ARBA00049003"/>
    </source>
</evidence>
<dbReference type="SUPFAM" id="SSF56112">
    <property type="entry name" value="Protein kinase-like (PK-like)"/>
    <property type="match status" value="1"/>
</dbReference>
<proteinExistence type="inferred from homology"/>
<keyword evidence="15" id="KW-1185">Reference proteome</keyword>
<dbReference type="GO" id="GO:0004674">
    <property type="term" value="F:protein serine/threonine kinase activity"/>
    <property type="evidence" value="ECO:0007669"/>
    <property type="project" value="UniProtKB-KW"/>
</dbReference>
<comment type="catalytic activity">
    <reaction evidence="9">
        <text>L-threonyl-[protein] + ATP = O-phospho-L-threonyl-[protein] + ADP + H(+)</text>
        <dbReference type="Rhea" id="RHEA:46608"/>
        <dbReference type="Rhea" id="RHEA-COMP:11060"/>
        <dbReference type="Rhea" id="RHEA-COMP:11605"/>
        <dbReference type="ChEBI" id="CHEBI:15378"/>
        <dbReference type="ChEBI" id="CHEBI:30013"/>
        <dbReference type="ChEBI" id="CHEBI:30616"/>
        <dbReference type="ChEBI" id="CHEBI:61977"/>
        <dbReference type="ChEBI" id="CHEBI:456216"/>
        <dbReference type="EC" id="2.7.12.1"/>
    </reaction>
</comment>
<feature type="compositionally biased region" description="Low complexity" evidence="12">
    <location>
        <begin position="169"/>
        <end position="185"/>
    </location>
</feature>
<dbReference type="AlphaFoldDB" id="A0AAV2YST8"/>
<reference evidence="14" key="1">
    <citation type="submission" date="2022-11" db="EMBL/GenBank/DDBJ databases">
        <authorList>
            <person name="Morgan W.R."/>
            <person name="Tartar A."/>
        </authorList>
    </citation>
    <scope>NUCLEOTIDE SEQUENCE</scope>
    <source>
        <strain evidence="14">ARSEF 373</strain>
    </source>
</reference>